<gene>
    <name evidence="4" type="ORF">GCM10022207_63430</name>
</gene>
<sequence length="224" mass="22537">MHVATVRRAIPVLVLALAALTACDKDTEGASGVPSTDSSTALSPSSASSADPAASDGGASSASRSRAGAQDGSSDSDSGRGGDPQRCTSAHLRVSAENVDTAAGTTHFQLVFQNTGDSTCTLTGFPGVSFRGRDGARIGNAAERDTDAAVTTVTLIPNAHAAADAQAPSGRSGYSDAECRLKSVSFLGVFPPGSRDQIDAPWKTAECGSSAIHGLKVGPVHPIR</sequence>
<organism evidence="4 5">
    <name type="scientific">Streptomyces lannensis</name>
    <dbReference type="NCBI Taxonomy" id="766498"/>
    <lineage>
        <taxon>Bacteria</taxon>
        <taxon>Bacillati</taxon>
        <taxon>Actinomycetota</taxon>
        <taxon>Actinomycetes</taxon>
        <taxon>Kitasatosporales</taxon>
        <taxon>Streptomycetaceae</taxon>
        <taxon>Streptomyces</taxon>
    </lineage>
</organism>
<dbReference type="Pfam" id="PF14016">
    <property type="entry name" value="DUF4232"/>
    <property type="match status" value="1"/>
</dbReference>
<comment type="caution">
    <text evidence="4">The sequence shown here is derived from an EMBL/GenBank/DDBJ whole genome shotgun (WGS) entry which is preliminary data.</text>
</comment>
<keyword evidence="2" id="KW-0732">Signal</keyword>
<evidence type="ECO:0000313" key="5">
    <source>
        <dbReference type="Proteomes" id="UP001501563"/>
    </source>
</evidence>
<dbReference type="InterPro" id="IPR025326">
    <property type="entry name" value="DUF4232"/>
</dbReference>
<protein>
    <recommendedName>
        <fullName evidence="3">DUF4232 domain-containing protein</fullName>
    </recommendedName>
</protein>
<dbReference type="Proteomes" id="UP001501563">
    <property type="component" value="Unassembled WGS sequence"/>
</dbReference>
<dbReference type="PROSITE" id="PS51257">
    <property type="entry name" value="PROKAR_LIPOPROTEIN"/>
    <property type="match status" value="1"/>
</dbReference>
<keyword evidence="5" id="KW-1185">Reference proteome</keyword>
<evidence type="ECO:0000259" key="3">
    <source>
        <dbReference type="Pfam" id="PF14016"/>
    </source>
</evidence>
<proteinExistence type="predicted"/>
<dbReference type="EMBL" id="BAAAZA010000023">
    <property type="protein sequence ID" value="GAA3887406.1"/>
    <property type="molecule type" value="Genomic_DNA"/>
</dbReference>
<accession>A0ABP7KTA5</accession>
<evidence type="ECO:0000256" key="1">
    <source>
        <dbReference type="SAM" id="MobiDB-lite"/>
    </source>
</evidence>
<name>A0ABP7KTA5_9ACTN</name>
<feature type="region of interest" description="Disordered" evidence="1">
    <location>
        <begin position="26"/>
        <end position="87"/>
    </location>
</feature>
<feature type="domain" description="DUF4232" evidence="3">
    <location>
        <begin position="87"/>
        <end position="220"/>
    </location>
</feature>
<feature type="signal peptide" evidence="2">
    <location>
        <begin position="1"/>
        <end position="24"/>
    </location>
</feature>
<feature type="compositionally biased region" description="Low complexity" evidence="1">
    <location>
        <begin position="35"/>
        <end position="76"/>
    </location>
</feature>
<reference evidence="5" key="1">
    <citation type="journal article" date="2019" name="Int. J. Syst. Evol. Microbiol.">
        <title>The Global Catalogue of Microorganisms (GCM) 10K type strain sequencing project: providing services to taxonomists for standard genome sequencing and annotation.</title>
        <authorList>
            <consortium name="The Broad Institute Genomics Platform"/>
            <consortium name="The Broad Institute Genome Sequencing Center for Infectious Disease"/>
            <person name="Wu L."/>
            <person name="Ma J."/>
        </authorList>
    </citation>
    <scope>NUCLEOTIDE SEQUENCE [LARGE SCALE GENOMIC DNA]</scope>
    <source>
        <strain evidence="5">JCM 16578</strain>
    </source>
</reference>
<evidence type="ECO:0000256" key="2">
    <source>
        <dbReference type="SAM" id="SignalP"/>
    </source>
</evidence>
<evidence type="ECO:0000313" key="4">
    <source>
        <dbReference type="EMBL" id="GAA3887406.1"/>
    </source>
</evidence>
<feature type="chain" id="PRO_5046886551" description="DUF4232 domain-containing protein" evidence="2">
    <location>
        <begin position="25"/>
        <end position="224"/>
    </location>
</feature>